<evidence type="ECO:0000256" key="1">
    <source>
        <dbReference type="PIRSR" id="PIRSR000463-1"/>
    </source>
</evidence>
<organism evidence="3 4">
    <name type="scientific">Candidatus Dojkabacteria bacterium</name>
    <dbReference type="NCBI Taxonomy" id="2099670"/>
    <lineage>
        <taxon>Bacteria</taxon>
        <taxon>Candidatus Dojkabacteria</taxon>
    </lineage>
</organism>
<dbReference type="InterPro" id="IPR006047">
    <property type="entry name" value="GH13_cat_dom"/>
</dbReference>
<evidence type="ECO:0000313" key="3">
    <source>
        <dbReference type="EMBL" id="MBW7953954.1"/>
    </source>
</evidence>
<proteinExistence type="predicted"/>
<dbReference type="Gene3D" id="2.60.40.1180">
    <property type="entry name" value="Golgi alpha-mannosidase II"/>
    <property type="match status" value="1"/>
</dbReference>
<comment type="caution">
    <text evidence="3">The sequence shown here is derived from an EMBL/GenBank/DDBJ whole genome shotgun (WGS) entry which is preliminary data.</text>
</comment>
<dbReference type="AlphaFoldDB" id="A0A952AHL8"/>
<accession>A0A952AHL8</accession>
<feature type="domain" description="Glycosyl hydrolase family 13 catalytic" evidence="2">
    <location>
        <begin position="152"/>
        <end position="493"/>
    </location>
</feature>
<dbReference type="InterPro" id="IPR037439">
    <property type="entry name" value="Branching_enzy"/>
</dbReference>
<dbReference type="EMBL" id="JACFOF010000010">
    <property type="protein sequence ID" value="MBW7953954.1"/>
    <property type="molecule type" value="Genomic_DNA"/>
</dbReference>
<sequence length="655" mass="75341">MYQWEYLLNKNPKKDINEFSAKSGTAVLSRYQNKKANTVQFRVYVNRKYARVKLIGPFNDWGRKQDQGEWLLKPDSKSEFYTVSVVGGKIKHKTPYLYFVNGKILRDPASAYFDKDGNSVFWDFDDPSAHYYKFKKPDLRGKSVKILQTDLPGLVTHFENAKGNSGWQIEPDGTFDFIRSSGVIKKIKDLGFNAIQFLPVARSIDGGKWSLRYLVPYLYSINNYWGTPDDFAAMVDKFHEHGIAIIVDLVVSHAPYKDYRLFGKPADDVGIHLWQDDNANQTYLDQETNWGTKRYRIADANIRNFVNESALFWLKNYRVSGFRIDNVDGILRYGDNGDGRERPNGREFLRELTSEAYKYDPSVFFHFEAHYFYKNNAKWLVQKLEEDKKALGATAYTSSRLTYHFHAEYMPFSADKLSVWKYKHINDEQEWGESASTIADFHNHDAAAGLMSMRATGSYAYDALTVKNPDLHYHAVGKIKVMEALISLLAEGRTLDLLQSLLLQTGSFEHDSTINWQLANSELVRAMLNYKKDINKLLDQEEFWPINVSQRKIINLDDINKCLTFIRSTKKDAGKHGYLVHINISGAMLKQIVIPAPIVGDYKVIMNSDLFTYAGSGRVQFAEVLKSAPTNQFELFPHGLHLRQIAPYGIVIFKY</sequence>
<feature type="active site" description="Nucleophile" evidence="1">
    <location>
        <position position="325"/>
    </location>
</feature>
<dbReference type="Pfam" id="PF00128">
    <property type="entry name" value="Alpha-amylase"/>
    <property type="match status" value="1"/>
</dbReference>
<evidence type="ECO:0000259" key="2">
    <source>
        <dbReference type="SMART" id="SM00642"/>
    </source>
</evidence>
<dbReference type="PANTHER" id="PTHR43651">
    <property type="entry name" value="1,4-ALPHA-GLUCAN-BRANCHING ENZYME"/>
    <property type="match status" value="1"/>
</dbReference>
<gene>
    <name evidence="3" type="ORF">H3C67_04145</name>
</gene>
<feature type="active site" description="Proton donor" evidence="1">
    <location>
        <position position="385"/>
    </location>
</feature>
<dbReference type="GO" id="GO:0003844">
    <property type="term" value="F:1,4-alpha-glucan branching enzyme activity"/>
    <property type="evidence" value="ECO:0007669"/>
    <property type="project" value="InterPro"/>
</dbReference>
<dbReference type="GO" id="GO:0005978">
    <property type="term" value="P:glycogen biosynthetic process"/>
    <property type="evidence" value="ECO:0007669"/>
    <property type="project" value="InterPro"/>
</dbReference>
<dbReference type="InterPro" id="IPR017853">
    <property type="entry name" value="GH"/>
</dbReference>
<dbReference type="InterPro" id="IPR013783">
    <property type="entry name" value="Ig-like_fold"/>
</dbReference>
<dbReference type="InterPro" id="IPR013780">
    <property type="entry name" value="Glyco_hydro_b"/>
</dbReference>
<dbReference type="PIRSF" id="PIRSF000463">
    <property type="entry name" value="GlgB"/>
    <property type="match status" value="1"/>
</dbReference>
<dbReference type="Proteomes" id="UP000781173">
    <property type="component" value="Unassembled WGS sequence"/>
</dbReference>
<dbReference type="Gene3D" id="2.60.40.10">
    <property type="entry name" value="Immunoglobulins"/>
    <property type="match status" value="1"/>
</dbReference>
<dbReference type="Gene3D" id="3.20.20.80">
    <property type="entry name" value="Glycosidases"/>
    <property type="match status" value="1"/>
</dbReference>
<protein>
    <recommendedName>
        <fullName evidence="2">Glycosyl hydrolase family 13 catalytic domain-containing protein</fullName>
    </recommendedName>
</protein>
<dbReference type="SMART" id="SM00642">
    <property type="entry name" value="Aamy"/>
    <property type="match status" value="1"/>
</dbReference>
<dbReference type="SUPFAM" id="SSF51445">
    <property type="entry name" value="(Trans)glycosidases"/>
    <property type="match status" value="1"/>
</dbReference>
<evidence type="ECO:0000313" key="4">
    <source>
        <dbReference type="Proteomes" id="UP000781173"/>
    </source>
</evidence>
<reference evidence="3" key="1">
    <citation type="journal article" date="2022" name="ISME J.">
        <title>A general approach to explore prokaryotic protein glycosylation reveals the unique surface layer modulation of an anammox bacterium.</title>
        <authorList>
            <person name="Pabst M."/>
            <person name="Grouzdev D.S."/>
            <person name="Lawson C.E."/>
            <person name="Kleikamp H.B.C."/>
            <person name="de Ram C."/>
            <person name="Louwen R."/>
            <person name="Lin Y.M."/>
            <person name="Lucker S."/>
            <person name="van Loosdrecht M.C.M."/>
            <person name="Laureni M."/>
        </authorList>
    </citation>
    <scope>NUCLEOTIDE SEQUENCE</scope>
    <source>
        <strain evidence="3">BROCD043</strain>
    </source>
</reference>
<name>A0A952AHL8_9BACT</name>
<dbReference type="SUPFAM" id="SSF51011">
    <property type="entry name" value="Glycosyl hydrolase domain"/>
    <property type="match status" value="1"/>
</dbReference>